<dbReference type="Gene3D" id="1.20.930.20">
    <property type="entry name" value="Adaptor protein Cbl, N-terminal domain"/>
    <property type="match status" value="1"/>
</dbReference>
<keyword evidence="3" id="KW-1185">Reference proteome</keyword>
<sequence>MSPSFQLLMDSIEIIVSIASQIYSLVENVKANKKRCRRVCDRVRALEHLVKSIEQRETGQTSADVERCLKELSFTLQSAKEVMEKYSGESLVKRVLSCGSHEDEFSSLNDRLDDAFQVLSGSLQVEHGNVLLKVFRKVHPGETGRDGQEAG</sequence>
<dbReference type="InterPro" id="IPR036537">
    <property type="entry name" value="Adaptor_Cbl_N_dom_sf"/>
</dbReference>
<feature type="domain" description="Mixed lineage kinase" evidence="1">
    <location>
        <begin position="13"/>
        <end position="138"/>
    </location>
</feature>
<dbReference type="AlphaFoldDB" id="A0AAN8H3T4"/>
<dbReference type="PANTHER" id="PTHR35832">
    <property type="entry name" value="OS12G0248400 PROTEIN-RELATED"/>
    <property type="match status" value="1"/>
</dbReference>
<accession>A0AAN8H3T4</accession>
<dbReference type="PANTHER" id="PTHR35832:SF6">
    <property type="entry name" value="EXPRESSED PROTEIN"/>
    <property type="match status" value="1"/>
</dbReference>
<name>A0AAN8H3T4_9TELE</name>
<proteinExistence type="predicted"/>
<evidence type="ECO:0000259" key="1">
    <source>
        <dbReference type="Pfam" id="PF22215"/>
    </source>
</evidence>
<dbReference type="InterPro" id="IPR059179">
    <property type="entry name" value="MLKL-like_MCAfunc"/>
</dbReference>
<dbReference type="InterPro" id="IPR054000">
    <property type="entry name" value="MLKL_N"/>
</dbReference>
<dbReference type="GO" id="GO:0007166">
    <property type="term" value="P:cell surface receptor signaling pathway"/>
    <property type="evidence" value="ECO:0007669"/>
    <property type="project" value="InterPro"/>
</dbReference>
<evidence type="ECO:0000313" key="2">
    <source>
        <dbReference type="EMBL" id="KAK5901624.1"/>
    </source>
</evidence>
<evidence type="ECO:0000313" key="3">
    <source>
        <dbReference type="Proteomes" id="UP001335648"/>
    </source>
</evidence>
<organism evidence="2 3">
    <name type="scientific">Champsocephalus esox</name>
    <name type="common">pike icefish</name>
    <dbReference type="NCBI Taxonomy" id="159716"/>
    <lineage>
        <taxon>Eukaryota</taxon>
        <taxon>Metazoa</taxon>
        <taxon>Chordata</taxon>
        <taxon>Craniata</taxon>
        <taxon>Vertebrata</taxon>
        <taxon>Euteleostomi</taxon>
        <taxon>Actinopterygii</taxon>
        <taxon>Neopterygii</taxon>
        <taxon>Teleostei</taxon>
        <taxon>Neoteleostei</taxon>
        <taxon>Acanthomorphata</taxon>
        <taxon>Eupercaria</taxon>
        <taxon>Perciformes</taxon>
        <taxon>Notothenioidei</taxon>
        <taxon>Channichthyidae</taxon>
        <taxon>Champsocephalus</taxon>
    </lineage>
</organism>
<dbReference type="Pfam" id="PF22215">
    <property type="entry name" value="MLKL_N"/>
    <property type="match status" value="1"/>
</dbReference>
<dbReference type="Proteomes" id="UP001335648">
    <property type="component" value="Unassembled WGS sequence"/>
</dbReference>
<comment type="caution">
    <text evidence="2">The sequence shown here is derived from an EMBL/GenBank/DDBJ whole genome shotgun (WGS) entry which is preliminary data.</text>
</comment>
<gene>
    <name evidence="2" type="ORF">CesoFtcFv8_006969</name>
</gene>
<reference evidence="2 3" key="1">
    <citation type="journal article" date="2023" name="Mol. Biol. Evol.">
        <title>Genomics of Secondarily Temperate Adaptation in the Only Non-Antarctic Icefish.</title>
        <authorList>
            <person name="Rivera-Colon A.G."/>
            <person name="Rayamajhi N."/>
            <person name="Minhas B.F."/>
            <person name="Madrigal G."/>
            <person name="Bilyk K.T."/>
            <person name="Yoon V."/>
            <person name="Hune M."/>
            <person name="Gregory S."/>
            <person name="Cheng C.H.C."/>
            <person name="Catchen J.M."/>
        </authorList>
    </citation>
    <scope>NUCLEOTIDE SEQUENCE [LARGE SCALE GENOMIC DNA]</scope>
    <source>
        <strain evidence="2">JC2023a</strain>
    </source>
</reference>
<dbReference type="CDD" id="cd21037">
    <property type="entry name" value="MLKL_NTD"/>
    <property type="match status" value="1"/>
</dbReference>
<dbReference type="EMBL" id="JAULUE010002051">
    <property type="protein sequence ID" value="KAK5901624.1"/>
    <property type="molecule type" value="Genomic_DNA"/>
</dbReference>
<protein>
    <recommendedName>
        <fullName evidence="1">Mixed lineage kinase domain-containing protein</fullName>
    </recommendedName>
</protein>